<reference evidence="1 2" key="1">
    <citation type="submission" date="2006-09" db="EMBL/GenBank/DDBJ databases">
        <title>Sequence and annotation of the 288-kb ATCV-1 virus that infects an endosymbiotic Chlorella strain of the heliozoon Acanthocystis turfacea.</title>
        <authorList>
            <person name="Fitzgerald L.A."/>
            <person name="Graves M.V."/>
            <person name="Li X."/>
            <person name="Pfitzner A.J.P."/>
            <person name="Hartigan J."/>
            <person name="Van Etten J.L."/>
        </authorList>
    </citation>
    <scope>NUCLEOTIDE SEQUENCE [LARGE SCALE GENOMIC DNA]</scope>
    <source>
        <strain evidence="1 2">ATCV-1</strain>
    </source>
</reference>
<dbReference type="Proteomes" id="UP000202420">
    <property type="component" value="Segment"/>
</dbReference>
<protein>
    <submittedName>
        <fullName evidence="1">Uncharacterized protein z052L</fullName>
    </submittedName>
</protein>
<dbReference type="GeneID" id="5470755"/>
<sequence>MMNFFRNVDINLYRRFQETRMITVQSWGEVSTGSSGRLTISLLMISTMSLYTSVDSAIETARSLSPARRARNTYGSE</sequence>
<organism evidence="1 2">
    <name type="scientific">Chlorovirus heliozoae</name>
    <dbReference type="NCBI Taxonomy" id="322019"/>
    <lineage>
        <taxon>Viruses</taxon>
        <taxon>Varidnaviria</taxon>
        <taxon>Bamfordvirae</taxon>
        <taxon>Nucleocytoviricota</taxon>
        <taxon>Megaviricetes</taxon>
        <taxon>Algavirales</taxon>
        <taxon>Phycodnaviridae</taxon>
        <taxon>Chlorovirus</taxon>
    </lineage>
</organism>
<evidence type="ECO:0000313" key="1">
    <source>
        <dbReference type="EMBL" id="ABT16186.1"/>
    </source>
</evidence>
<gene>
    <name evidence="1" type="primary">z052L</name>
    <name evidence="1" type="ORF">ATCV1_z052L</name>
</gene>
<dbReference type="KEGG" id="vg:5470755"/>
<name>A7K812_9PHYC</name>
<proteinExistence type="predicted"/>
<evidence type="ECO:0000313" key="2">
    <source>
        <dbReference type="Proteomes" id="UP000202420"/>
    </source>
</evidence>
<accession>A7K812</accession>
<dbReference type="EMBL" id="EF101928">
    <property type="protein sequence ID" value="ABT16186.1"/>
    <property type="molecule type" value="Genomic_DNA"/>
</dbReference>
<keyword evidence="2" id="KW-1185">Reference proteome</keyword>
<dbReference type="RefSeq" id="YP_001426533.1">
    <property type="nucleotide sequence ID" value="NC_008724.1"/>
</dbReference>